<evidence type="ECO:0000313" key="2">
    <source>
        <dbReference type="EMBL" id="VDO26748.1"/>
    </source>
</evidence>
<keyword evidence="1" id="KW-0812">Transmembrane</keyword>
<dbReference type="OrthoDB" id="10580929at2759"/>
<evidence type="ECO:0000256" key="1">
    <source>
        <dbReference type="SAM" id="Phobius"/>
    </source>
</evidence>
<protein>
    <submittedName>
        <fullName evidence="2">Uncharacterized protein</fullName>
    </submittedName>
</protein>
<reference evidence="2" key="1">
    <citation type="submission" date="2018-11" db="EMBL/GenBank/DDBJ databases">
        <authorList>
            <consortium name="Pathogen Informatics"/>
        </authorList>
    </citation>
    <scope>NUCLEOTIDE SEQUENCE [LARGE SCALE GENOMIC DNA]</scope>
</reference>
<feature type="transmembrane region" description="Helical" evidence="1">
    <location>
        <begin position="77"/>
        <end position="107"/>
    </location>
</feature>
<sequence>MHVTPITYLEDSFPTMANYSRLSSGVIVQRGPCAPFQSQHSLPVFFDPVGLPVWETNFKRLVFYDSGQSAGDDDGKIWLWAMWIIIGLMLLLLLATLAVCCCCLLTARKPTDKPHISKDEEEQPLRGSPAPIPLLLERMFEQPTLMNVFSEYYYRM</sequence>
<name>A0A3P7X9W2_HELPZ</name>
<proteinExistence type="predicted"/>
<accession>A0A3P7X9W2</accession>
<organism evidence="2">
    <name type="scientific">Heligmosomoides polygyrus</name>
    <name type="common">Parasitic roundworm</name>
    <dbReference type="NCBI Taxonomy" id="6339"/>
    <lineage>
        <taxon>Eukaryota</taxon>
        <taxon>Metazoa</taxon>
        <taxon>Ecdysozoa</taxon>
        <taxon>Nematoda</taxon>
        <taxon>Chromadorea</taxon>
        <taxon>Rhabditida</taxon>
        <taxon>Rhabditina</taxon>
        <taxon>Rhabditomorpha</taxon>
        <taxon>Strongyloidea</taxon>
        <taxon>Heligmosomidae</taxon>
        <taxon>Heligmosomoides</taxon>
    </lineage>
</organism>
<keyword evidence="1" id="KW-1133">Transmembrane helix</keyword>
<keyword evidence="1" id="KW-0472">Membrane</keyword>
<gene>
    <name evidence="2" type="ORF">HPBE_LOCUS2618</name>
</gene>
<dbReference type="EMBL" id="UZAH01004319">
    <property type="protein sequence ID" value="VDO26748.1"/>
    <property type="molecule type" value="Genomic_DNA"/>
</dbReference>
<dbReference type="AlphaFoldDB" id="A0A3P7X9W2"/>